<dbReference type="GO" id="GO:0032259">
    <property type="term" value="P:methylation"/>
    <property type="evidence" value="ECO:0007669"/>
    <property type="project" value="UniProtKB-KW"/>
</dbReference>
<feature type="repeat" description="TPR" evidence="1">
    <location>
        <begin position="50"/>
        <end position="83"/>
    </location>
</feature>
<dbReference type="CDD" id="cd02440">
    <property type="entry name" value="AdoMet_MTases"/>
    <property type="match status" value="1"/>
</dbReference>
<comment type="caution">
    <text evidence="3">The sequence shown here is derived from an EMBL/GenBank/DDBJ whole genome shotgun (WGS) entry which is preliminary data.</text>
</comment>
<dbReference type="Gene3D" id="3.40.50.150">
    <property type="entry name" value="Vaccinia Virus protein VP39"/>
    <property type="match status" value="1"/>
</dbReference>
<dbReference type="AlphaFoldDB" id="A0A5B2VTH6"/>
<dbReference type="GO" id="GO:0008168">
    <property type="term" value="F:methyltransferase activity"/>
    <property type="evidence" value="ECO:0007669"/>
    <property type="project" value="UniProtKB-KW"/>
</dbReference>
<dbReference type="OrthoDB" id="465636at2"/>
<evidence type="ECO:0000313" key="3">
    <source>
        <dbReference type="EMBL" id="KAA2242064.1"/>
    </source>
</evidence>
<dbReference type="Proteomes" id="UP000323142">
    <property type="component" value="Unassembled WGS sequence"/>
</dbReference>
<reference evidence="3 4" key="2">
    <citation type="submission" date="2019-09" db="EMBL/GenBank/DDBJ databases">
        <authorList>
            <person name="Jin C."/>
        </authorList>
    </citation>
    <scope>NUCLEOTIDE SEQUENCE [LARGE SCALE GENOMIC DNA]</scope>
    <source>
        <strain evidence="3 4">BN140002</strain>
    </source>
</reference>
<dbReference type="Pfam" id="PF14559">
    <property type="entry name" value="TPR_19"/>
    <property type="match status" value="1"/>
</dbReference>
<dbReference type="Gene3D" id="1.25.40.10">
    <property type="entry name" value="Tetratricopeptide repeat domain"/>
    <property type="match status" value="1"/>
</dbReference>
<reference evidence="3 4" key="1">
    <citation type="submission" date="2019-09" db="EMBL/GenBank/DDBJ databases">
        <title>Salinarimonas rosea gen. nov., sp. nov., a new member of the a-2 subgroup of the Proteobacteria.</title>
        <authorList>
            <person name="Liu J."/>
        </authorList>
    </citation>
    <scope>NUCLEOTIDE SEQUENCE [LARGE SCALE GENOMIC DNA]</scope>
    <source>
        <strain evidence="3 4">BN140002</strain>
    </source>
</reference>
<dbReference type="PROSITE" id="PS50005">
    <property type="entry name" value="TPR"/>
    <property type="match status" value="1"/>
</dbReference>
<feature type="domain" description="Methyltransferase type 12" evidence="2">
    <location>
        <begin position="152"/>
        <end position="243"/>
    </location>
</feature>
<evidence type="ECO:0000259" key="2">
    <source>
        <dbReference type="Pfam" id="PF08242"/>
    </source>
</evidence>
<dbReference type="RefSeq" id="WP_149815672.1">
    <property type="nucleotide sequence ID" value="NZ_VUOA01000007.1"/>
</dbReference>
<organism evidence="3 4">
    <name type="scientific">Salinarimonas soli</name>
    <dbReference type="NCBI Taxonomy" id="1638099"/>
    <lineage>
        <taxon>Bacteria</taxon>
        <taxon>Pseudomonadati</taxon>
        <taxon>Pseudomonadota</taxon>
        <taxon>Alphaproteobacteria</taxon>
        <taxon>Hyphomicrobiales</taxon>
        <taxon>Salinarimonadaceae</taxon>
        <taxon>Salinarimonas</taxon>
    </lineage>
</organism>
<dbReference type="EMBL" id="VUOA01000007">
    <property type="protein sequence ID" value="KAA2242064.1"/>
    <property type="molecule type" value="Genomic_DNA"/>
</dbReference>
<dbReference type="SUPFAM" id="SSF48452">
    <property type="entry name" value="TPR-like"/>
    <property type="match status" value="1"/>
</dbReference>
<gene>
    <name evidence="3" type="ORF">F0L46_03620</name>
</gene>
<dbReference type="PANTHER" id="PTHR43861">
    <property type="entry name" value="TRANS-ACONITATE 2-METHYLTRANSFERASE-RELATED"/>
    <property type="match status" value="1"/>
</dbReference>
<keyword evidence="4" id="KW-1185">Reference proteome</keyword>
<dbReference type="InterPro" id="IPR029063">
    <property type="entry name" value="SAM-dependent_MTases_sf"/>
</dbReference>
<dbReference type="PANTHER" id="PTHR43861:SF1">
    <property type="entry name" value="TRANS-ACONITATE 2-METHYLTRANSFERASE"/>
    <property type="match status" value="1"/>
</dbReference>
<dbReference type="InterPro" id="IPR019734">
    <property type="entry name" value="TPR_rpt"/>
</dbReference>
<keyword evidence="3" id="KW-0808">Transferase</keyword>
<dbReference type="InterPro" id="IPR011990">
    <property type="entry name" value="TPR-like_helical_dom_sf"/>
</dbReference>
<name>A0A5B2VTH6_9HYPH</name>
<dbReference type="Pfam" id="PF08242">
    <property type="entry name" value="Methyltransf_12"/>
    <property type="match status" value="1"/>
</dbReference>
<accession>A0A5B2VTH6</accession>
<keyword evidence="1" id="KW-0802">TPR repeat</keyword>
<proteinExistence type="predicted"/>
<dbReference type="SUPFAM" id="SSF53335">
    <property type="entry name" value="S-adenosyl-L-methionine-dependent methyltransferases"/>
    <property type="match status" value="1"/>
</dbReference>
<keyword evidence="3" id="KW-0489">Methyltransferase</keyword>
<protein>
    <submittedName>
        <fullName evidence="3">Methyltransferase domain-containing protein</fullName>
    </submittedName>
</protein>
<evidence type="ECO:0000313" key="4">
    <source>
        <dbReference type="Proteomes" id="UP000323142"/>
    </source>
</evidence>
<dbReference type="InterPro" id="IPR013217">
    <property type="entry name" value="Methyltransf_12"/>
</dbReference>
<evidence type="ECO:0000256" key="1">
    <source>
        <dbReference type="PROSITE-ProRule" id="PRU00339"/>
    </source>
</evidence>
<sequence length="307" mass="31563">MAPLPPVRVTSGDPNADRRFAYAQGALDDGDHEAAADLAEQTLEITPDFAPAHALLGRARAASGQREAAIGAFQAALALDPEDPLGVRLELACLGALPQGEALGPGYVRALFDQYAPRFDAHLVGALGYRGPAVLMEALDAVAPGRSFDRALDLGCGTGLMGEVLRARAGHLAGCDLSPAMVEAARGKGIYDRLAAAELVAFLAAEPRAGADLVVAADVLVYVGDIAPVLAAAAGALMPGGLFGFTVQDHQAEGFALGEDARFAHAPAYLDAAARAAGFEVALSRAASTRRDRGADVPGRVLVLRRP</sequence>
<dbReference type="SMART" id="SM00028">
    <property type="entry name" value="TPR"/>
    <property type="match status" value="2"/>
</dbReference>